<dbReference type="RefSeq" id="XP_035318429.1">
    <property type="nucleotide sequence ID" value="XM_035466418.1"/>
</dbReference>
<dbReference type="Proteomes" id="UP000749293">
    <property type="component" value="Unassembled WGS sequence"/>
</dbReference>
<evidence type="ECO:0000256" key="1">
    <source>
        <dbReference type="SAM" id="MobiDB-lite"/>
    </source>
</evidence>
<name>A0A9P5CYU7_9HYPO</name>
<dbReference type="GeneID" id="55970671"/>
<dbReference type="EMBL" id="JAANYQ010000021">
    <property type="protein sequence ID" value="KAF4119777.1"/>
    <property type="molecule type" value="Genomic_DNA"/>
</dbReference>
<evidence type="ECO:0000313" key="2">
    <source>
        <dbReference type="EMBL" id="KAF4119777.1"/>
    </source>
</evidence>
<dbReference type="OrthoDB" id="3431997at2759"/>
<comment type="caution">
    <text evidence="2">The sequence shown here is derived from an EMBL/GenBank/DDBJ whole genome shotgun (WGS) entry which is preliminary data.</text>
</comment>
<keyword evidence="3" id="KW-1185">Reference proteome</keyword>
<sequence>MASPTLYTALPAASSIPSRKLTVNAQSSSSSNDQVSSEDAPPSPNQPLLFPRRPIFVSYRSPRRSYIYGPESTSPMYALRAPRPIASHHHHTLYSGPTEASAPLATVGRVGEHRRPLVRVYRPSSAHPGGTSVAMTSGRRGRRFRVSLDRDDGTVEQFEWRNSRGPEACSLCGGRGQQSLVAGWKLARMAEPATPRSGTARRPVGYTSDGREVVAAGALVYGDRNPRFAFMGSGATGRFGETFEIVTLMGFLELYYNAISASI</sequence>
<gene>
    <name evidence="2" type="ORF">GMORB2_4443</name>
</gene>
<feature type="compositionally biased region" description="Low complexity" evidence="1">
    <location>
        <begin position="23"/>
        <end position="40"/>
    </location>
</feature>
<accession>A0A9P5CYU7</accession>
<proteinExistence type="predicted"/>
<evidence type="ECO:0000313" key="3">
    <source>
        <dbReference type="Proteomes" id="UP000749293"/>
    </source>
</evidence>
<dbReference type="AlphaFoldDB" id="A0A9P5CYU7"/>
<organism evidence="2 3">
    <name type="scientific">Geosmithia morbida</name>
    <dbReference type="NCBI Taxonomy" id="1094350"/>
    <lineage>
        <taxon>Eukaryota</taxon>
        <taxon>Fungi</taxon>
        <taxon>Dikarya</taxon>
        <taxon>Ascomycota</taxon>
        <taxon>Pezizomycotina</taxon>
        <taxon>Sordariomycetes</taxon>
        <taxon>Hypocreomycetidae</taxon>
        <taxon>Hypocreales</taxon>
        <taxon>Bionectriaceae</taxon>
        <taxon>Geosmithia</taxon>
    </lineage>
</organism>
<reference evidence="2" key="1">
    <citation type="submission" date="2020-03" db="EMBL/GenBank/DDBJ databases">
        <title>Site-based positive gene gene selection in Geosmithia morbida across the United States reveals a broad range of putative effectors and factors for local host and environmental adapation.</title>
        <authorList>
            <person name="Onufrak A."/>
            <person name="Murdoch R.W."/>
            <person name="Gazis R."/>
            <person name="Huff M."/>
            <person name="Staton M."/>
            <person name="Klingeman W."/>
            <person name="Hadziabdic D."/>
        </authorList>
    </citation>
    <scope>NUCLEOTIDE SEQUENCE</scope>
    <source>
        <strain evidence="2">1262</strain>
    </source>
</reference>
<feature type="region of interest" description="Disordered" evidence="1">
    <location>
        <begin position="22"/>
        <end position="51"/>
    </location>
</feature>
<protein>
    <submittedName>
        <fullName evidence="2">Uncharacterized protein</fullName>
    </submittedName>
</protein>